<gene>
    <name evidence="11" type="primary">flgH</name>
    <name evidence="13" type="ORF">C5O18_02925</name>
</gene>
<feature type="signal peptide" evidence="12">
    <location>
        <begin position="1"/>
        <end position="28"/>
    </location>
</feature>
<dbReference type="AlphaFoldDB" id="A0A2P6ATX1"/>
<evidence type="ECO:0000256" key="9">
    <source>
        <dbReference type="ARBA" id="ARBA00023237"/>
    </source>
</evidence>
<evidence type="ECO:0000256" key="11">
    <source>
        <dbReference type="HAMAP-Rule" id="MF_00415"/>
    </source>
</evidence>
<evidence type="ECO:0000256" key="7">
    <source>
        <dbReference type="ARBA" id="ARBA00023139"/>
    </source>
</evidence>
<comment type="similarity">
    <text evidence="3 11">Belongs to the FlgH family.</text>
</comment>
<evidence type="ECO:0000256" key="8">
    <source>
        <dbReference type="ARBA" id="ARBA00023143"/>
    </source>
</evidence>
<evidence type="ECO:0000256" key="5">
    <source>
        <dbReference type="ARBA" id="ARBA00022729"/>
    </source>
</evidence>
<keyword evidence="13" id="KW-0969">Cilium</keyword>
<dbReference type="PANTHER" id="PTHR34933">
    <property type="entry name" value="FLAGELLAR L-RING PROTEIN"/>
    <property type="match status" value="1"/>
</dbReference>
<keyword evidence="13" id="KW-0282">Flagellum</keyword>
<accession>A0A2P6ATX1</accession>
<evidence type="ECO:0000256" key="12">
    <source>
        <dbReference type="SAM" id="SignalP"/>
    </source>
</evidence>
<evidence type="ECO:0000256" key="2">
    <source>
        <dbReference type="ARBA" id="ARBA00004635"/>
    </source>
</evidence>
<dbReference type="PANTHER" id="PTHR34933:SF1">
    <property type="entry name" value="FLAGELLAR L-RING PROTEIN"/>
    <property type="match status" value="1"/>
</dbReference>
<evidence type="ECO:0000256" key="10">
    <source>
        <dbReference type="ARBA" id="ARBA00023288"/>
    </source>
</evidence>
<comment type="subunit">
    <text evidence="4 11">The basal body constitutes a major portion of the flagellar organelle and consists of four rings (L,P,S, and M) mounted on a central rod.</text>
</comment>
<organism evidence="13 14">
    <name type="scientific">Amnimonas aquatica</name>
    <dbReference type="NCBI Taxonomy" id="2094561"/>
    <lineage>
        <taxon>Bacteria</taxon>
        <taxon>Pseudomonadati</taxon>
        <taxon>Pseudomonadota</taxon>
        <taxon>Gammaproteobacteria</taxon>
        <taxon>Moraxellales</taxon>
        <taxon>Moraxellaceae</taxon>
        <taxon>Amnimonas</taxon>
    </lineage>
</organism>
<dbReference type="InterPro" id="IPR000527">
    <property type="entry name" value="Flag_Lring"/>
</dbReference>
<evidence type="ECO:0000256" key="6">
    <source>
        <dbReference type="ARBA" id="ARBA00023136"/>
    </source>
</evidence>
<feature type="chain" id="PRO_5015130785" description="Flagellar L-ring protein" evidence="12">
    <location>
        <begin position="29"/>
        <end position="229"/>
    </location>
</feature>
<reference evidence="14" key="1">
    <citation type="submission" date="2018-02" db="EMBL/GenBank/DDBJ databases">
        <title>Genome sequencing of Solimonas sp. HR-BB.</title>
        <authorList>
            <person name="Lee Y."/>
            <person name="Jeon C.O."/>
        </authorList>
    </citation>
    <scope>NUCLEOTIDE SEQUENCE [LARGE SCALE GENOMIC DNA]</scope>
    <source>
        <strain evidence="14">HR-E</strain>
    </source>
</reference>
<dbReference type="Proteomes" id="UP000243900">
    <property type="component" value="Unassembled WGS sequence"/>
</dbReference>
<evidence type="ECO:0000256" key="3">
    <source>
        <dbReference type="ARBA" id="ARBA00006929"/>
    </source>
</evidence>
<dbReference type="GO" id="GO:0003774">
    <property type="term" value="F:cytoskeletal motor activity"/>
    <property type="evidence" value="ECO:0007669"/>
    <property type="project" value="InterPro"/>
</dbReference>
<comment type="function">
    <text evidence="1 11">Assembles around the rod to form the L-ring and probably protects the motor/basal body from shearing forces during rotation.</text>
</comment>
<evidence type="ECO:0000256" key="1">
    <source>
        <dbReference type="ARBA" id="ARBA00002591"/>
    </source>
</evidence>
<keyword evidence="14" id="KW-1185">Reference proteome</keyword>
<sequence>MGRNAMNNMLSRVIAAGALLLLAGCAHNHQVVAGDPSWRPAVPQAVPPSAATPGAIFQSGRVQNLFVDQRGMQVGDIVTIYLEERTDASKQSSTSTAKDNSLTIPGTAIIAGKALPRLETGLKSEQDFSGKGSSSQSNRLSGSITVTVAEVMANGNLRVVGEKWVTLNQGEEFIRLAGVIRPIDIAPDNSLPSWKVADARITYSGKGALNDANAMGWLGRAFQSLLSPF</sequence>
<dbReference type="GO" id="GO:0009427">
    <property type="term" value="C:bacterial-type flagellum basal body, distal rod, L ring"/>
    <property type="evidence" value="ECO:0007669"/>
    <property type="project" value="InterPro"/>
</dbReference>
<keyword evidence="13" id="KW-0966">Cell projection</keyword>
<name>A0A2P6ATX1_9GAMM</name>
<comment type="subcellular location">
    <subcellularLocation>
        <location evidence="11">Cell outer membrane</location>
        <topology evidence="11">Lipid-anchor</topology>
    </subcellularLocation>
    <subcellularLocation>
        <location evidence="11">Bacterial flagellum basal body</location>
    </subcellularLocation>
    <subcellularLocation>
        <location evidence="2">Membrane</location>
        <topology evidence="2">Lipid-anchor</topology>
    </subcellularLocation>
</comment>
<dbReference type="HAMAP" id="MF_00415">
    <property type="entry name" value="FlgH"/>
    <property type="match status" value="1"/>
</dbReference>
<proteinExistence type="inferred from homology"/>
<comment type="caution">
    <text evidence="13">The sequence shown here is derived from an EMBL/GenBank/DDBJ whole genome shotgun (WGS) entry which is preliminary data.</text>
</comment>
<dbReference type="PRINTS" id="PR01008">
    <property type="entry name" value="FLGLRINGFLGH"/>
</dbReference>
<keyword evidence="5 11" id="KW-0732">Signal</keyword>
<dbReference type="EMBL" id="PTQZ01000037">
    <property type="protein sequence ID" value="PQA48901.1"/>
    <property type="molecule type" value="Genomic_DNA"/>
</dbReference>
<keyword evidence="7" id="KW-0564">Palmitate</keyword>
<protein>
    <recommendedName>
        <fullName evidence="11">Flagellar L-ring protein</fullName>
    </recommendedName>
    <alternativeName>
        <fullName evidence="11">Basal body L-ring protein</fullName>
    </alternativeName>
</protein>
<dbReference type="OrthoDB" id="9789463at2"/>
<keyword evidence="8 11" id="KW-0975">Bacterial flagellum</keyword>
<evidence type="ECO:0000313" key="13">
    <source>
        <dbReference type="EMBL" id="PQA48901.1"/>
    </source>
</evidence>
<dbReference type="PROSITE" id="PS51257">
    <property type="entry name" value="PROKAR_LIPOPROTEIN"/>
    <property type="match status" value="1"/>
</dbReference>
<dbReference type="GO" id="GO:0009279">
    <property type="term" value="C:cell outer membrane"/>
    <property type="evidence" value="ECO:0007669"/>
    <property type="project" value="UniProtKB-SubCell"/>
</dbReference>
<dbReference type="GO" id="GO:0071973">
    <property type="term" value="P:bacterial-type flagellum-dependent cell motility"/>
    <property type="evidence" value="ECO:0007669"/>
    <property type="project" value="InterPro"/>
</dbReference>
<evidence type="ECO:0000313" key="14">
    <source>
        <dbReference type="Proteomes" id="UP000243900"/>
    </source>
</evidence>
<keyword evidence="6 11" id="KW-0472">Membrane</keyword>
<dbReference type="NCBIfam" id="NF001304">
    <property type="entry name" value="PRK00249.1-4"/>
    <property type="match status" value="1"/>
</dbReference>
<keyword evidence="10 11" id="KW-0449">Lipoprotein</keyword>
<evidence type="ECO:0000256" key="4">
    <source>
        <dbReference type="ARBA" id="ARBA00011439"/>
    </source>
</evidence>
<keyword evidence="9 11" id="KW-0998">Cell outer membrane</keyword>
<dbReference type="Pfam" id="PF02107">
    <property type="entry name" value="FlgH"/>
    <property type="match status" value="1"/>
</dbReference>